<gene>
    <name evidence="1" type="primary">g9625</name>
    <name evidence="1" type="ORF">NpPPO83_00009625</name>
</gene>
<dbReference type="EMBL" id="BSXG01000029">
    <property type="protein sequence ID" value="GME26547.1"/>
    <property type="molecule type" value="Genomic_DNA"/>
</dbReference>
<keyword evidence="2" id="KW-1185">Reference proteome</keyword>
<comment type="caution">
    <text evidence="1">The sequence shown here is derived from an EMBL/GenBank/DDBJ whole genome shotgun (WGS) entry which is preliminary data.</text>
</comment>
<protein>
    <submittedName>
        <fullName evidence="1">Uncharacterized protein</fullName>
    </submittedName>
</protein>
<accession>A0ACB5S1F6</accession>
<reference evidence="1" key="1">
    <citation type="submission" date="2024-09" db="EMBL/GenBank/DDBJ databases">
        <title>Draft Genome Sequences of Neofusicoccum parvum.</title>
        <authorList>
            <person name="Ashida A."/>
            <person name="Camagna M."/>
            <person name="Tanaka A."/>
            <person name="Takemoto D."/>
        </authorList>
    </citation>
    <scope>NUCLEOTIDE SEQUENCE</scope>
    <source>
        <strain evidence="1">PPO83</strain>
    </source>
</reference>
<evidence type="ECO:0000313" key="2">
    <source>
        <dbReference type="Proteomes" id="UP001165186"/>
    </source>
</evidence>
<proteinExistence type="predicted"/>
<name>A0ACB5S1F6_9PEZI</name>
<organism evidence="1 2">
    <name type="scientific">Neofusicoccum parvum</name>
    <dbReference type="NCBI Taxonomy" id="310453"/>
    <lineage>
        <taxon>Eukaryota</taxon>
        <taxon>Fungi</taxon>
        <taxon>Dikarya</taxon>
        <taxon>Ascomycota</taxon>
        <taxon>Pezizomycotina</taxon>
        <taxon>Dothideomycetes</taxon>
        <taxon>Dothideomycetes incertae sedis</taxon>
        <taxon>Botryosphaeriales</taxon>
        <taxon>Botryosphaeriaceae</taxon>
        <taxon>Neofusicoccum</taxon>
    </lineage>
</organism>
<evidence type="ECO:0000313" key="1">
    <source>
        <dbReference type="EMBL" id="GME26547.1"/>
    </source>
</evidence>
<dbReference type="Proteomes" id="UP001165186">
    <property type="component" value="Unassembled WGS sequence"/>
</dbReference>
<sequence>MTWSYTAGAYHQTFAKAELEGTGRPWVELSEAERLEMHAQEPPKELPDANAMPSAELPGTTPLYELDADEQPRP</sequence>